<evidence type="ECO:0000313" key="3">
    <source>
        <dbReference type="Proteomes" id="UP000639772"/>
    </source>
</evidence>
<dbReference type="AlphaFoldDB" id="A0A835RC34"/>
<accession>A0A835RC34</accession>
<keyword evidence="1" id="KW-0732">Signal</keyword>
<proteinExistence type="predicted"/>
<name>A0A835RC34_VANPL</name>
<comment type="caution">
    <text evidence="2">The sequence shown here is derived from an EMBL/GenBank/DDBJ whole genome shotgun (WGS) entry which is preliminary data.</text>
</comment>
<dbReference type="PROSITE" id="PS51257">
    <property type="entry name" value="PROKAR_LIPOPROTEIN"/>
    <property type="match status" value="1"/>
</dbReference>
<sequence>MMARSKMMAVFVLLLLAVLVLSALPAATSFGCLQDCISQCSNDDNVATCAQMCSQACLPIIGSEGE</sequence>
<reference evidence="2 3" key="1">
    <citation type="journal article" date="2020" name="Nat. Food">
        <title>A phased Vanilla planifolia genome enables genetic improvement of flavour and production.</title>
        <authorList>
            <person name="Hasing T."/>
            <person name="Tang H."/>
            <person name="Brym M."/>
            <person name="Khazi F."/>
            <person name="Huang T."/>
            <person name="Chambers A.H."/>
        </authorList>
    </citation>
    <scope>NUCLEOTIDE SEQUENCE [LARGE SCALE GENOMIC DNA]</scope>
    <source>
        <tissue evidence="2">Leaf</tissue>
    </source>
</reference>
<evidence type="ECO:0000256" key="1">
    <source>
        <dbReference type="SAM" id="SignalP"/>
    </source>
</evidence>
<feature type="signal peptide" evidence="1">
    <location>
        <begin position="1"/>
        <end position="22"/>
    </location>
</feature>
<organism evidence="2 3">
    <name type="scientific">Vanilla planifolia</name>
    <name type="common">Vanilla</name>
    <dbReference type="NCBI Taxonomy" id="51239"/>
    <lineage>
        <taxon>Eukaryota</taxon>
        <taxon>Viridiplantae</taxon>
        <taxon>Streptophyta</taxon>
        <taxon>Embryophyta</taxon>
        <taxon>Tracheophyta</taxon>
        <taxon>Spermatophyta</taxon>
        <taxon>Magnoliopsida</taxon>
        <taxon>Liliopsida</taxon>
        <taxon>Asparagales</taxon>
        <taxon>Orchidaceae</taxon>
        <taxon>Vanilloideae</taxon>
        <taxon>Vanilleae</taxon>
        <taxon>Vanilla</taxon>
    </lineage>
</organism>
<evidence type="ECO:0000313" key="2">
    <source>
        <dbReference type="EMBL" id="KAG0483678.1"/>
    </source>
</evidence>
<gene>
    <name evidence="2" type="ORF">HPP92_011762</name>
</gene>
<dbReference type="EMBL" id="JADCNM010000005">
    <property type="protein sequence ID" value="KAG0483678.1"/>
    <property type="molecule type" value="Genomic_DNA"/>
</dbReference>
<dbReference type="Proteomes" id="UP000639772">
    <property type="component" value="Unassembled WGS sequence"/>
</dbReference>
<protein>
    <submittedName>
        <fullName evidence="2">Uncharacterized protein</fullName>
    </submittedName>
</protein>
<feature type="chain" id="PRO_5032536766" evidence="1">
    <location>
        <begin position="23"/>
        <end position="66"/>
    </location>
</feature>